<keyword evidence="2" id="KW-1185">Reference proteome</keyword>
<dbReference type="SUPFAM" id="SSF51120">
    <property type="entry name" value="beta-Roll"/>
    <property type="match status" value="1"/>
</dbReference>
<dbReference type="AlphaFoldDB" id="A0A915HSH6"/>
<dbReference type="Proteomes" id="UP000887565">
    <property type="component" value="Unplaced"/>
</dbReference>
<name>A0A915HSH6_ROMCU</name>
<dbReference type="InterPro" id="IPR011049">
    <property type="entry name" value="Serralysin-like_metalloprot_C"/>
</dbReference>
<protein>
    <submittedName>
        <fullName evidence="3">Uncharacterized protein</fullName>
    </submittedName>
</protein>
<reference evidence="3" key="1">
    <citation type="submission" date="2022-11" db="UniProtKB">
        <authorList>
            <consortium name="WormBaseParasite"/>
        </authorList>
    </citation>
    <scope>IDENTIFICATION</scope>
</reference>
<organism evidence="2 3">
    <name type="scientific">Romanomermis culicivorax</name>
    <name type="common">Nematode worm</name>
    <dbReference type="NCBI Taxonomy" id="13658"/>
    <lineage>
        <taxon>Eukaryota</taxon>
        <taxon>Metazoa</taxon>
        <taxon>Ecdysozoa</taxon>
        <taxon>Nematoda</taxon>
        <taxon>Enoplea</taxon>
        <taxon>Dorylaimia</taxon>
        <taxon>Mermithida</taxon>
        <taxon>Mermithoidea</taxon>
        <taxon>Mermithidae</taxon>
        <taxon>Romanomermis</taxon>
    </lineage>
</organism>
<evidence type="ECO:0000313" key="3">
    <source>
        <dbReference type="WBParaSite" id="nRc.2.0.1.t04878-RA"/>
    </source>
</evidence>
<evidence type="ECO:0000313" key="2">
    <source>
        <dbReference type="Proteomes" id="UP000887565"/>
    </source>
</evidence>
<evidence type="ECO:0000256" key="1">
    <source>
        <dbReference type="SAM" id="MobiDB-lite"/>
    </source>
</evidence>
<sequence length="845" mass="94499">MCMNRSSLAQSNDFCRNTRHQENRTEGKSAQYEMTKEIMLQGEIFQKITIYREMIQRHMREVESFSDKLMHDKKAKNIVGAMIDGNYKEVAINLGFLTGSVGPGYAANYTALKGANLAGEGSKFLGSCLRLASPFLARVSSTFVAYDLYKQIQTHNNGNRDALVGVVSDSVVLTIDVGSVVVGTLQVLDLLGSSLSAFLSPIGSAIGAVIFISADVNQAVKTVDRINSLIKLTAYEKFEEGLLASVHANPDKYILDLIEATQPNDEVTKSSMAVVKNMSQFQIYGSPSLERCKPQQSLNICTSGVKEVEDNFANFTQWSKFYSMTWSDTSNNVRIVCANERSIGNSGNFRLGHDGELWLSKGKFFIGKHRMALECNNFEVIFDKNVSNASKAFLKAASGNDSIVGFLERSNVISFSGGNKYFIGGNKPDTFILHDEEIATGFIDGSDGIDTLDFSQYAKSKLSIKFYNGVKTAHFLVMPGSNKRLDIDRVERFIGRADAQDIMITNCNTTFLDLLGGTEQLPDSINIIASNNRLCRYNLAVELYHSTNVWNQACSGTFVYALNKYSKPGIVKLQNSCTSNQSAEIILETNLPLRGVLKMQRIVDDDGHIRVEIQFENGIKLFIIDFNFERTHFLFEDFHVKVKMTEILNLRNVSLIEDPSCMIKESIIKTNLPLRAVSKMQRIVDDDDDQTQLEIQFENGIVLLVVDFNLDRTHFLFEDFNIRIENTGIVGFMKVPVIENPYDTMQDLLELHHLNAVLIVEDEVNQTKIITAHSRLIANAKNPQHDMLNANVLSNDLKFVDSVLIESNNVTLKPIPLSFTEEIKLIILQPTDIIEFTSIKISKLA</sequence>
<feature type="compositionally biased region" description="Polar residues" evidence="1">
    <location>
        <begin position="1"/>
        <end position="15"/>
    </location>
</feature>
<feature type="region of interest" description="Disordered" evidence="1">
    <location>
        <begin position="1"/>
        <end position="28"/>
    </location>
</feature>
<accession>A0A915HSH6</accession>
<proteinExistence type="predicted"/>
<dbReference type="WBParaSite" id="nRc.2.0.1.t04878-RA">
    <property type="protein sequence ID" value="nRc.2.0.1.t04878-RA"/>
    <property type="gene ID" value="nRc.2.0.1.g04878"/>
</dbReference>